<feature type="chain" id="PRO_5046721175" description="Tetratricopeptide repeat protein" evidence="3">
    <location>
        <begin position="22"/>
        <end position="182"/>
    </location>
</feature>
<dbReference type="RefSeq" id="WP_138863842.1">
    <property type="nucleotide sequence ID" value="NZ_VCPC01000002.1"/>
</dbReference>
<name>A0ABY2XAA0_9RHOB</name>
<dbReference type="InterPro" id="IPR011990">
    <property type="entry name" value="TPR-like_helical_dom_sf"/>
</dbReference>
<gene>
    <name evidence="4" type="ORF">FGK64_11065</name>
</gene>
<evidence type="ECO:0000256" key="1">
    <source>
        <dbReference type="PROSITE-ProRule" id="PRU00339"/>
    </source>
</evidence>
<dbReference type="InterPro" id="IPR019734">
    <property type="entry name" value="TPR_rpt"/>
</dbReference>
<keyword evidence="5" id="KW-1185">Reference proteome</keyword>
<dbReference type="PROSITE" id="PS50005">
    <property type="entry name" value="TPR"/>
    <property type="match status" value="1"/>
</dbReference>
<feature type="region of interest" description="Disordered" evidence="2">
    <location>
        <begin position="21"/>
        <end position="41"/>
    </location>
</feature>
<evidence type="ECO:0000256" key="2">
    <source>
        <dbReference type="SAM" id="MobiDB-lite"/>
    </source>
</evidence>
<keyword evidence="3" id="KW-0732">Signal</keyword>
<feature type="compositionally biased region" description="Low complexity" evidence="2">
    <location>
        <begin position="21"/>
        <end position="40"/>
    </location>
</feature>
<reference evidence="4 5" key="1">
    <citation type="submission" date="2019-05" db="EMBL/GenBank/DDBJ databases">
        <title>Marivita sp. nov. isolated from sea sediment.</title>
        <authorList>
            <person name="Kim W."/>
        </authorList>
    </citation>
    <scope>NUCLEOTIDE SEQUENCE [LARGE SCALE GENOMIC DNA]</scope>
    <source>
        <strain evidence="4 5">CAU 1492</strain>
    </source>
</reference>
<sequence length="182" mass="19617">MRFLTLPALALAFALPATAHAAGTGSDSTTPPSTTKTTQSCEGVQVWDEKTKTCVDPKDSSLDADTLYDAVRELAYAGRISDAQGVLAAMPNQQDDRVLTYWGFTHRKLGDTVQAQAFYDRALTQNPDNILARSYMGQGMVDAGDIDGAVTQWREITARGGKGTWAEASLRQAIATGTTYNY</sequence>
<keyword evidence="1" id="KW-0802">TPR repeat</keyword>
<proteinExistence type="predicted"/>
<dbReference type="Gene3D" id="1.25.40.10">
    <property type="entry name" value="Tetratricopeptide repeat domain"/>
    <property type="match status" value="1"/>
</dbReference>
<comment type="caution">
    <text evidence="4">The sequence shown here is derived from an EMBL/GenBank/DDBJ whole genome shotgun (WGS) entry which is preliminary data.</text>
</comment>
<accession>A0ABY2XAA0</accession>
<evidence type="ECO:0000256" key="3">
    <source>
        <dbReference type="SAM" id="SignalP"/>
    </source>
</evidence>
<feature type="repeat" description="TPR" evidence="1">
    <location>
        <begin position="96"/>
        <end position="129"/>
    </location>
</feature>
<dbReference type="Proteomes" id="UP001191082">
    <property type="component" value="Unassembled WGS sequence"/>
</dbReference>
<protein>
    <recommendedName>
        <fullName evidence="6">Tetratricopeptide repeat protein</fullName>
    </recommendedName>
</protein>
<organism evidence="4 5">
    <name type="scientific">Arenibacterium halophilum</name>
    <dbReference type="NCBI Taxonomy" id="2583821"/>
    <lineage>
        <taxon>Bacteria</taxon>
        <taxon>Pseudomonadati</taxon>
        <taxon>Pseudomonadota</taxon>
        <taxon>Alphaproteobacteria</taxon>
        <taxon>Rhodobacterales</taxon>
        <taxon>Paracoccaceae</taxon>
        <taxon>Arenibacterium</taxon>
    </lineage>
</organism>
<dbReference type="SUPFAM" id="SSF48452">
    <property type="entry name" value="TPR-like"/>
    <property type="match status" value="1"/>
</dbReference>
<feature type="signal peptide" evidence="3">
    <location>
        <begin position="1"/>
        <end position="21"/>
    </location>
</feature>
<evidence type="ECO:0000313" key="4">
    <source>
        <dbReference type="EMBL" id="TMV13286.1"/>
    </source>
</evidence>
<dbReference type="EMBL" id="VCPC01000002">
    <property type="protein sequence ID" value="TMV13286.1"/>
    <property type="molecule type" value="Genomic_DNA"/>
</dbReference>
<evidence type="ECO:0000313" key="5">
    <source>
        <dbReference type="Proteomes" id="UP001191082"/>
    </source>
</evidence>
<evidence type="ECO:0008006" key="6">
    <source>
        <dbReference type="Google" id="ProtNLM"/>
    </source>
</evidence>